<protein>
    <submittedName>
        <fullName evidence="2">Uncharacterized protein</fullName>
    </submittedName>
</protein>
<evidence type="ECO:0000313" key="3">
    <source>
        <dbReference type="Proteomes" id="UP001055439"/>
    </source>
</evidence>
<reference evidence="2" key="1">
    <citation type="submission" date="2022-05" db="EMBL/GenBank/DDBJ databases">
        <title>The Musa troglodytarum L. genome provides insights into the mechanism of non-climacteric behaviour and enrichment of carotenoids.</title>
        <authorList>
            <person name="Wang J."/>
        </authorList>
    </citation>
    <scope>NUCLEOTIDE SEQUENCE</scope>
    <source>
        <tissue evidence="2">Leaf</tissue>
    </source>
</reference>
<proteinExistence type="predicted"/>
<feature type="region of interest" description="Disordered" evidence="1">
    <location>
        <begin position="1"/>
        <end position="33"/>
    </location>
</feature>
<organism evidence="2 3">
    <name type="scientific">Musa troglodytarum</name>
    <name type="common">fe'i banana</name>
    <dbReference type="NCBI Taxonomy" id="320322"/>
    <lineage>
        <taxon>Eukaryota</taxon>
        <taxon>Viridiplantae</taxon>
        <taxon>Streptophyta</taxon>
        <taxon>Embryophyta</taxon>
        <taxon>Tracheophyta</taxon>
        <taxon>Spermatophyta</taxon>
        <taxon>Magnoliopsida</taxon>
        <taxon>Liliopsida</taxon>
        <taxon>Zingiberales</taxon>
        <taxon>Musaceae</taxon>
        <taxon>Musa</taxon>
    </lineage>
</organism>
<dbReference type="EMBL" id="CP097511">
    <property type="protein sequence ID" value="URE49561.1"/>
    <property type="molecule type" value="Genomic_DNA"/>
</dbReference>
<accession>A0A9E7IC54</accession>
<evidence type="ECO:0000313" key="2">
    <source>
        <dbReference type="EMBL" id="URE49561.1"/>
    </source>
</evidence>
<name>A0A9E7IC54_9LILI</name>
<keyword evidence="3" id="KW-1185">Reference proteome</keyword>
<feature type="compositionally biased region" description="Low complexity" evidence="1">
    <location>
        <begin position="18"/>
        <end position="30"/>
    </location>
</feature>
<sequence length="48" mass="5489">MRQLSRVDPNSAFHFRRTPSSTPSSPAGSSIRRRRISLKFLRTSAGEW</sequence>
<dbReference type="AlphaFoldDB" id="A0A9E7IC54"/>
<gene>
    <name evidence="2" type="ORF">MUK42_32854</name>
</gene>
<dbReference type="Proteomes" id="UP001055439">
    <property type="component" value="Chromosome 9"/>
</dbReference>
<evidence type="ECO:0000256" key="1">
    <source>
        <dbReference type="SAM" id="MobiDB-lite"/>
    </source>
</evidence>